<name>A0AAW8TB84_9ENTE</name>
<reference evidence="1" key="1">
    <citation type="submission" date="2023-03" db="EMBL/GenBank/DDBJ databases">
        <authorList>
            <person name="Shen W."/>
            <person name="Cai J."/>
        </authorList>
    </citation>
    <scope>NUCLEOTIDE SEQUENCE</scope>
    <source>
        <strain evidence="1">Y15</strain>
    </source>
</reference>
<gene>
    <name evidence="1" type="ORF">P7D69_08580</name>
</gene>
<feature type="non-terminal residue" evidence="1">
    <location>
        <position position="1"/>
    </location>
</feature>
<dbReference type="AlphaFoldDB" id="A0AAW8TB84"/>
<organism evidence="1 2">
    <name type="scientific">Enterococcus raffinosus</name>
    <dbReference type="NCBI Taxonomy" id="71452"/>
    <lineage>
        <taxon>Bacteria</taxon>
        <taxon>Bacillati</taxon>
        <taxon>Bacillota</taxon>
        <taxon>Bacilli</taxon>
        <taxon>Lactobacillales</taxon>
        <taxon>Enterococcaceae</taxon>
        <taxon>Enterococcus</taxon>
    </lineage>
</organism>
<evidence type="ECO:0000313" key="1">
    <source>
        <dbReference type="EMBL" id="MDT2544387.1"/>
    </source>
</evidence>
<comment type="caution">
    <text evidence="1">The sequence shown here is derived from an EMBL/GenBank/DDBJ whole genome shotgun (WGS) entry which is preliminary data.</text>
</comment>
<accession>A0AAW8TB84</accession>
<evidence type="ECO:0000313" key="2">
    <source>
        <dbReference type="Proteomes" id="UP001254770"/>
    </source>
</evidence>
<sequence length="67" mass="8013">VNFILQKRLPFLYGFFHLHKIFYTLKSLDISDNNIAIFDAKGLNNLYEIYSDKNTDVTIYYSLVFRK</sequence>
<dbReference type="EMBL" id="JARPXL010000007">
    <property type="protein sequence ID" value="MDT2544387.1"/>
    <property type="molecule type" value="Genomic_DNA"/>
</dbReference>
<dbReference type="RefSeq" id="WP_311880436.1">
    <property type="nucleotide sequence ID" value="NZ_JARPXL010000007.1"/>
</dbReference>
<protein>
    <submittedName>
        <fullName evidence="1">Uncharacterized protein</fullName>
    </submittedName>
</protein>
<proteinExistence type="predicted"/>
<dbReference type="Proteomes" id="UP001254770">
    <property type="component" value="Unassembled WGS sequence"/>
</dbReference>